<keyword evidence="3" id="KW-0812">Transmembrane</keyword>
<sequence length="363" mass="40355">MAEGDDDSDKQYEPSQKRLDDARKKGEIPRSTDLITTASYFGFIVVAMAFGAGSLQKMGTVLQFMLGNADLNAEAWFEGSAEPWAMGLMQTVGVGLLPWFAIPAAMALVVIFATRSMIFATSKLEPKLSKISPVSNAKNKFGRSGLFEFAKSFFKLTIYSVVLGVYLYAKLPEIMSTMSFSPGLVAATLVDLVVGFMLIVLMISLVIGAVDYLFQHNEHIRKHRMTRKELTDEAKEQEGDPHFKQKRRQKGFEIVMNQMLAEVPKADVVIVNPTHYAVVLKWDRMVGGAPVCVAKGVDEIAARIREVANENSIPIHRDPPTARALYATVELGEQILPEHYRAVAASIRFAEQMRQKMKNQFGK</sequence>
<dbReference type="Gene3D" id="3.40.1690.10">
    <property type="entry name" value="secretion proteins EscU"/>
    <property type="match status" value="1"/>
</dbReference>
<dbReference type="Pfam" id="PF01312">
    <property type="entry name" value="Bac_export_2"/>
    <property type="match status" value="1"/>
</dbReference>
<comment type="similarity">
    <text evidence="1">Belongs to the type III secretion exporter family.</text>
</comment>
<evidence type="ECO:0000256" key="3">
    <source>
        <dbReference type="SAM" id="Phobius"/>
    </source>
</evidence>
<dbReference type="GO" id="GO:0005886">
    <property type="term" value="C:plasma membrane"/>
    <property type="evidence" value="ECO:0007669"/>
    <property type="project" value="TreeGrafter"/>
</dbReference>
<evidence type="ECO:0000256" key="2">
    <source>
        <dbReference type="SAM" id="MobiDB-lite"/>
    </source>
</evidence>
<keyword evidence="4" id="KW-0966">Cell projection</keyword>
<keyword evidence="5" id="KW-1185">Reference proteome</keyword>
<organism evidence="4 5">
    <name type="scientific">Celeribacter persicus</name>
    <dbReference type="NCBI Taxonomy" id="1651082"/>
    <lineage>
        <taxon>Bacteria</taxon>
        <taxon>Pseudomonadati</taxon>
        <taxon>Pseudomonadota</taxon>
        <taxon>Alphaproteobacteria</taxon>
        <taxon>Rhodobacterales</taxon>
        <taxon>Roseobacteraceae</taxon>
        <taxon>Celeribacter</taxon>
    </lineage>
</organism>
<comment type="caution">
    <text evidence="4">The sequence shown here is derived from an EMBL/GenBank/DDBJ whole genome shotgun (WGS) entry which is preliminary data.</text>
</comment>
<feature type="transmembrane region" description="Helical" evidence="3">
    <location>
        <begin position="96"/>
        <end position="120"/>
    </location>
</feature>
<dbReference type="OrthoDB" id="9807950at2"/>
<proteinExistence type="inferred from homology"/>
<feature type="compositionally biased region" description="Basic and acidic residues" evidence="2">
    <location>
        <begin position="9"/>
        <end position="24"/>
    </location>
</feature>
<keyword evidence="4" id="KW-0969">Cilium</keyword>
<keyword evidence="4" id="KW-0282">Flagellum</keyword>
<evidence type="ECO:0000256" key="1">
    <source>
        <dbReference type="ARBA" id="ARBA00010690"/>
    </source>
</evidence>
<dbReference type="RefSeq" id="WP_107815683.1">
    <property type="nucleotide sequence ID" value="NZ_QAOH01000003.1"/>
</dbReference>
<name>A0A2T5HTW3_9RHOB</name>
<feature type="transmembrane region" description="Helical" evidence="3">
    <location>
        <begin position="189"/>
        <end position="214"/>
    </location>
</feature>
<dbReference type="InterPro" id="IPR029025">
    <property type="entry name" value="T3SS_substrate_exporter_C"/>
</dbReference>
<accession>A0A2T5HTW3</accession>
<dbReference type="InterPro" id="IPR006135">
    <property type="entry name" value="T3SS_substrate_exporter"/>
</dbReference>
<evidence type="ECO:0000313" key="4">
    <source>
        <dbReference type="EMBL" id="PTQ75032.1"/>
    </source>
</evidence>
<dbReference type="SUPFAM" id="SSF160544">
    <property type="entry name" value="EscU C-terminal domain-like"/>
    <property type="match status" value="1"/>
</dbReference>
<dbReference type="PANTHER" id="PTHR30531:SF12">
    <property type="entry name" value="FLAGELLAR BIOSYNTHETIC PROTEIN FLHB"/>
    <property type="match status" value="1"/>
</dbReference>
<evidence type="ECO:0000313" key="5">
    <source>
        <dbReference type="Proteomes" id="UP000244077"/>
    </source>
</evidence>
<feature type="region of interest" description="Disordered" evidence="2">
    <location>
        <begin position="1"/>
        <end position="24"/>
    </location>
</feature>
<dbReference type="GO" id="GO:0009306">
    <property type="term" value="P:protein secretion"/>
    <property type="evidence" value="ECO:0007669"/>
    <property type="project" value="InterPro"/>
</dbReference>
<feature type="transmembrane region" description="Helical" evidence="3">
    <location>
        <begin position="34"/>
        <end position="55"/>
    </location>
</feature>
<dbReference type="PRINTS" id="PR00950">
    <property type="entry name" value="TYPE3IMSPROT"/>
</dbReference>
<dbReference type="AlphaFoldDB" id="A0A2T5HTW3"/>
<gene>
    <name evidence="4" type="ORF">C8N42_103325</name>
</gene>
<keyword evidence="3" id="KW-0472">Membrane</keyword>
<dbReference type="Gene3D" id="6.10.250.2080">
    <property type="match status" value="1"/>
</dbReference>
<dbReference type="PANTHER" id="PTHR30531">
    <property type="entry name" value="FLAGELLAR BIOSYNTHETIC PROTEIN FLHB"/>
    <property type="match status" value="1"/>
</dbReference>
<protein>
    <submittedName>
        <fullName evidence="4">Flagellar biosynthetic protein FlhB</fullName>
    </submittedName>
</protein>
<feature type="transmembrane region" description="Helical" evidence="3">
    <location>
        <begin position="153"/>
        <end position="169"/>
    </location>
</feature>
<dbReference type="Proteomes" id="UP000244077">
    <property type="component" value="Unassembled WGS sequence"/>
</dbReference>
<dbReference type="EMBL" id="QAOH01000003">
    <property type="protein sequence ID" value="PTQ75032.1"/>
    <property type="molecule type" value="Genomic_DNA"/>
</dbReference>
<keyword evidence="3" id="KW-1133">Transmembrane helix</keyword>
<reference evidence="4 5" key="1">
    <citation type="submission" date="2018-04" db="EMBL/GenBank/DDBJ databases">
        <title>Genomic Encyclopedia of Archaeal and Bacterial Type Strains, Phase II (KMG-II): from individual species to whole genera.</title>
        <authorList>
            <person name="Goeker M."/>
        </authorList>
    </citation>
    <scope>NUCLEOTIDE SEQUENCE [LARGE SCALE GENOMIC DNA]</scope>
    <source>
        <strain evidence="4 5">DSM 100434</strain>
    </source>
</reference>